<dbReference type="Proteomes" id="UP000192335">
    <property type="component" value="Unassembled WGS sequence"/>
</dbReference>
<dbReference type="RefSeq" id="WP_116526644.1">
    <property type="nucleotide sequence ID" value="NZ_CADEAW010000241.1"/>
</dbReference>
<dbReference type="NCBIfam" id="NF033519">
    <property type="entry name" value="transpos_ISAzo13"/>
    <property type="match status" value="1"/>
</dbReference>
<feature type="region of interest" description="Disordered" evidence="1">
    <location>
        <begin position="63"/>
        <end position="83"/>
    </location>
</feature>
<dbReference type="EMBL" id="MWQA01000023">
    <property type="protein sequence ID" value="ORB98765.1"/>
    <property type="molecule type" value="Genomic_DNA"/>
</dbReference>
<comment type="caution">
    <text evidence="3">The sequence shown here is derived from an EMBL/GenBank/DDBJ whole genome shotgun (WGS) entry which is preliminary data.</text>
</comment>
<dbReference type="EMBL" id="MWQA01000001">
    <property type="protein sequence ID" value="ORC09136.1"/>
    <property type="molecule type" value="Genomic_DNA"/>
</dbReference>
<evidence type="ECO:0000313" key="2">
    <source>
        <dbReference type="EMBL" id="ORB98765.1"/>
    </source>
</evidence>
<evidence type="ECO:0000313" key="3">
    <source>
        <dbReference type="EMBL" id="ORC05413.1"/>
    </source>
</evidence>
<gene>
    <name evidence="3" type="ORF">B4U45_00680</name>
    <name evidence="4" type="ORF">B4U45_23585</name>
    <name evidence="2" type="ORF">B4U45_28600</name>
</gene>
<accession>A0A8E2IMI4</accession>
<dbReference type="GeneID" id="66601388"/>
<proteinExistence type="predicted"/>
<sequence>MTLLAVDSDRVAARLSLIRPHLDERAWRLLLGAEATVLGRGGIKLVAAAGGVHPDTVAQGARELDSDEPIPGRVRRPGAGRPPIAVTDPDLLTALDALVDPVSRGDPESPLRWTIKSTAKLAAELAARGHRVSARTVSKLLKQAGYSLQANSKTIEGAQHLDRDAQFGYLNTLVERFQAGGDPVISVDTKKKELVGNYKAAGREWEPAGSPREVQVHDFADKQLGKVAPYGVYDVGANTGWVNVGTDADTGQFAVESIRRWWTTMGAISYPGSNKLLITADSGGSNGSRLRLWKTELAAFATEAGLDITVCHLPPGTSKWNKIEHRLFSAISRNWRGRPLESHEVIIETLRATTTSTGLTVNAALDTTTYPRGIKITDKQIAALQATQLHRHQFHGDWNYTLTAHHTPTRPTPPT</sequence>
<dbReference type="Pfam" id="PF07592">
    <property type="entry name" value="DDE_Tnp_ISAZ013"/>
    <property type="match status" value="1"/>
</dbReference>
<dbReference type="EMBL" id="MWQA01000001">
    <property type="protein sequence ID" value="ORC05413.1"/>
    <property type="molecule type" value="Genomic_DNA"/>
</dbReference>
<evidence type="ECO:0000313" key="5">
    <source>
        <dbReference type="Proteomes" id="UP000192335"/>
    </source>
</evidence>
<name>A0A8E2IMI4_9MYCO</name>
<protein>
    <submittedName>
        <fullName evidence="3">ISAzo13 family transposase</fullName>
    </submittedName>
</protein>
<evidence type="ECO:0000256" key="1">
    <source>
        <dbReference type="SAM" id="MobiDB-lite"/>
    </source>
</evidence>
<organism evidence="3 5">
    <name type="scientific">Mycobacterium persicum</name>
    <dbReference type="NCBI Taxonomy" id="1487726"/>
    <lineage>
        <taxon>Bacteria</taxon>
        <taxon>Bacillati</taxon>
        <taxon>Actinomycetota</taxon>
        <taxon>Actinomycetes</taxon>
        <taxon>Mycobacteriales</taxon>
        <taxon>Mycobacteriaceae</taxon>
        <taxon>Mycobacterium</taxon>
    </lineage>
</organism>
<dbReference type="InterPro" id="IPR011518">
    <property type="entry name" value="Transposase_36"/>
</dbReference>
<evidence type="ECO:0000313" key="4">
    <source>
        <dbReference type="EMBL" id="ORC09136.1"/>
    </source>
</evidence>
<dbReference type="AlphaFoldDB" id="A0A8E2IMI4"/>
<reference evidence="3 5" key="1">
    <citation type="submission" date="2017-02" db="EMBL/GenBank/DDBJ databases">
        <title>Mycobacterium kansasii genomes.</title>
        <authorList>
            <person name="Borowka P."/>
            <person name="Strapagiel D."/>
            <person name="Marciniak B."/>
            <person name="Lach J."/>
            <person name="Bakula Z."/>
            <person name="Van Ingen J."/>
            <person name="Safianowska A."/>
            <person name="Brzostek A."/>
            <person name="Dziadek J."/>
            <person name="Jagielski T."/>
        </authorList>
    </citation>
    <scope>NUCLEOTIDE SEQUENCE [LARGE SCALE GENOMIC DNA]</scope>
    <source>
        <strain evidence="3 5">12MK</strain>
    </source>
</reference>